<feature type="transmembrane region" description="Helical" evidence="1">
    <location>
        <begin position="256"/>
        <end position="274"/>
    </location>
</feature>
<feature type="transmembrane region" description="Helical" evidence="1">
    <location>
        <begin position="123"/>
        <end position="140"/>
    </location>
</feature>
<dbReference type="Proteomes" id="UP001529380">
    <property type="component" value="Unassembled WGS sequence"/>
</dbReference>
<proteinExistence type="predicted"/>
<name>A0ABT7ULH5_9FIRM</name>
<feature type="transmembrane region" description="Helical" evidence="1">
    <location>
        <begin position="286"/>
        <end position="305"/>
    </location>
</feature>
<feature type="transmembrane region" description="Helical" evidence="1">
    <location>
        <begin position="65"/>
        <end position="88"/>
    </location>
</feature>
<evidence type="ECO:0008006" key="4">
    <source>
        <dbReference type="Google" id="ProtNLM"/>
    </source>
</evidence>
<feature type="transmembrane region" description="Helical" evidence="1">
    <location>
        <begin position="405"/>
        <end position="422"/>
    </location>
</feature>
<keyword evidence="1" id="KW-0472">Membrane</keyword>
<evidence type="ECO:0000313" key="3">
    <source>
        <dbReference type="Proteomes" id="UP001529380"/>
    </source>
</evidence>
<feature type="transmembrane region" description="Helical" evidence="1">
    <location>
        <begin position="209"/>
        <end position="227"/>
    </location>
</feature>
<feature type="transmembrane region" description="Helical" evidence="1">
    <location>
        <begin position="353"/>
        <end position="376"/>
    </location>
</feature>
<evidence type="ECO:0000313" key="2">
    <source>
        <dbReference type="EMBL" id="MDM8199719.1"/>
    </source>
</evidence>
<comment type="caution">
    <text evidence="2">The sequence shown here is derived from an EMBL/GenBank/DDBJ whole genome shotgun (WGS) entry which is preliminary data.</text>
</comment>
<dbReference type="RefSeq" id="WP_289598342.1">
    <property type="nucleotide sequence ID" value="NZ_JAUDCL010000001.1"/>
</dbReference>
<sequence>MHSFIIDCLYGYADLAVLGLALGCMWYAWQTLRRPMEAPWFGLGRQLTVQRQLFGDWLSGARQTLAPWLFAVSAAVYQFEIFFVNSLYRDRLPWLFEYGTMALDHLVALCLLVKILFCTRYDGRQLAAAFCVLFVIRWVFMNNHDKWMMMALLFALAAKDVPLRRALKVVLPVGALSVAVVAISSLAGVIDTVQELGTGRYRNSFGYGWYNFFGACLLGLALMYVCLRGAKRLKWFDFALLAALALLCNFGPDSRAATMCLALLIAALLVVRVWPGVLRPLPVRLLLTAAPLLAFAASMGLALGWNPENPLLARLDGLLSTRISLGWEGLTTMPFAIAGQMPGEEMLVDNAYLHYWIVAGPVASALIWLGFALLVWRLLKEGLAAEAVCCLVMLCHATMETHVMWACVNVTIWLLCGVIFWPRRQPGFEKEEEKEKIHSKGVVTI</sequence>
<feature type="transmembrane region" description="Helical" evidence="1">
    <location>
        <begin position="169"/>
        <end position="189"/>
    </location>
</feature>
<protein>
    <recommendedName>
        <fullName evidence="4">O-antigen ligase-like membrane protein</fullName>
    </recommendedName>
</protein>
<feature type="transmembrane region" description="Helical" evidence="1">
    <location>
        <begin position="95"/>
        <end position="117"/>
    </location>
</feature>
<keyword evidence="3" id="KW-1185">Reference proteome</keyword>
<reference evidence="2 3" key="1">
    <citation type="submission" date="2023-06" db="EMBL/GenBank/DDBJ databases">
        <title>Identification and characterization of horizontal gene transfer across gut microbiota members of farm animals based on homology search.</title>
        <authorList>
            <person name="Schwarzerova J."/>
            <person name="Nykrynova M."/>
            <person name="Jureckova K."/>
            <person name="Cejkova D."/>
            <person name="Rychlik I."/>
        </authorList>
    </citation>
    <scope>NUCLEOTIDE SEQUENCE [LARGE SCALE GENOMIC DNA]</scope>
    <source>
        <strain evidence="2 3">ET340</strain>
    </source>
</reference>
<dbReference type="EMBL" id="JAUDCL010000001">
    <property type="protein sequence ID" value="MDM8199719.1"/>
    <property type="molecule type" value="Genomic_DNA"/>
</dbReference>
<feature type="transmembrane region" description="Helical" evidence="1">
    <location>
        <begin position="9"/>
        <end position="29"/>
    </location>
</feature>
<gene>
    <name evidence="2" type="ORF">QUW08_00140</name>
</gene>
<accession>A0ABT7ULH5</accession>
<evidence type="ECO:0000256" key="1">
    <source>
        <dbReference type="SAM" id="Phobius"/>
    </source>
</evidence>
<keyword evidence="1" id="KW-0812">Transmembrane</keyword>
<organism evidence="2 3">
    <name type="scientific">Allofournierella massiliensis</name>
    <dbReference type="NCBI Taxonomy" id="1650663"/>
    <lineage>
        <taxon>Bacteria</taxon>
        <taxon>Bacillati</taxon>
        <taxon>Bacillota</taxon>
        <taxon>Clostridia</taxon>
        <taxon>Eubacteriales</taxon>
        <taxon>Oscillospiraceae</taxon>
        <taxon>Allofournierella</taxon>
    </lineage>
</organism>
<keyword evidence="1" id="KW-1133">Transmembrane helix</keyword>